<feature type="region of interest" description="Disordered" evidence="1">
    <location>
        <begin position="294"/>
        <end position="363"/>
    </location>
</feature>
<sequence>MVVISKIWAKPRLRWASLAVLGAVALAAAIAIQSLSAVSPLGGQSPVSETGSLPSALKPGLFGPPAPGKGSVEEVLEEREALIEVAGLPISNAGPAARAFAFRGSALNRERAIECMAMAVYYEAASEGVKGQQAVAQVVLNRVAHPAYPAGVCDVVFEGSERVTGCQFSFTCDGSLARKPNKYAWLGALDVAKKAIGGQVFADVGLATHYHTHAVRPHWAPNLRPLGAIGEHRFYRWPGRAGTPAAFTMRYSGLEHDQASYVAARSGRPNVSNIADIEEVSDMRMDLSALPETESPLTEALPDDVGTSSPVAAAAKPAPKPTRITADQRRGDLKQASGESRLKVDETAGSLKAGAGTLREATD</sequence>
<protein>
    <submittedName>
        <fullName evidence="3">Cell wall hydrolase</fullName>
    </submittedName>
</protein>
<dbReference type="Proteomes" id="UP000561438">
    <property type="component" value="Unassembled WGS sequence"/>
</dbReference>
<dbReference type="AlphaFoldDB" id="A0A850GWZ3"/>
<dbReference type="InterPro" id="IPR042047">
    <property type="entry name" value="SleB_dom1"/>
</dbReference>
<dbReference type="InterPro" id="IPR011105">
    <property type="entry name" value="Cell_wall_hydrolase_SleB"/>
</dbReference>
<dbReference type="Gene3D" id="1.10.10.2520">
    <property type="entry name" value="Cell wall hydrolase SleB, domain 1"/>
    <property type="match status" value="1"/>
</dbReference>
<keyword evidence="3" id="KW-0378">Hydrolase</keyword>
<evidence type="ECO:0000313" key="4">
    <source>
        <dbReference type="Proteomes" id="UP000561438"/>
    </source>
</evidence>
<evidence type="ECO:0000313" key="3">
    <source>
        <dbReference type="EMBL" id="NVD44071.1"/>
    </source>
</evidence>
<dbReference type="GO" id="GO:0016787">
    <property type="term" value="F:hydrolase activity"/>
    <property type="evidence" value="ECO:0007669"/>
    <property type="project" value="UniProtKB-KW"/>
</dbReference>
<name>A0A850GWZ3_9SPHN</name>
<organism evidence="3 4">
    <name type="scientific">Qipengyuania atrilutea</name>
    <dbReference type="NCBI Taxonomy" id="2744473"/>
    <lineage>
        <taxon>Bacteria</taxon>
        <taxon>Pseudomonadati</taxon>
        <taxon>Pseudomonadota</taxon>
        <taxon>Alphaproteobacteria</taxon>
        <taxon>Sphingomonadales</taxon>
        <taxon>Erythrobacteraceae</taxon>
        <taxon>Qipengyuania</taxon>
    </lineage>
</organism>
<dbReference type="EMBL" id="JABWGV010000001">
    <property type="protein sequence ID" value="NVD44071.1"/>
    <property type="molecule type" value="Genomic_DNA"/>
</dbReference>
<evidence type="ECO:0000256" key="1">
    <source>
        <dbReference type="SAM" id="MobiDB-lite"/>
    </source>
</evidence>
<reference evidence="3 4" key="1">
    <citation type="submission" date="2020-06" db="EMBL/GenBank/DDBJ databases">
        <title>Altererythrobacter sp. HHU K3-1.</title>
        <authorList>
            <person name="Zhang D."/>
            <person name="Xue H."/>
        </authorList>
    </citation>
    <scope>NUCLEOTIDE SEQUENCE [LARGE SCALE GENOMIC DNA]</scope>
    <source>
        <strain evidence="3 4">HHU K3-1</strain>
    </source>
</reference>
<feature type="domain" description="Cell wall hydrolase SleB" evidence="2">
    <location>
        <begin position="127"/>
        <end position="235"/>
    </location>
</feature>
<dbReference type="Pfam" id="PF07486">
    <property type="entry name" value="Hydrolase_2"/>
    <property type="match status" value="1"/>
</dbReference>
<accession>A0A850GWZ3</accession>
<proteinExistence type="predicted"/>
<gene>
    <name evidence="3" type="ORF">HUV48_03440</name>
</gene>
<comment type="caution">
    <text evidence="3">The sequence shown here is derived from an EMBL/GenBank/DDBJ whole genome shotgun (WGS) entry which is preliminary data.</text>
</comment>
<evidence type="ECO:0000259" key="2">
    <source>
        <dbReference type="Pfam" id="PF07486"/>
    </source>
</evidence>
<keyword evidence="4" id="KW-1185">Reference proteome</keyword>